<reference evidence="2" key="1">
    <citation type="submission" date="2022-11" db="EMBL/GenBank/DDBJ databases">
        <authorList>
            <person name="Mo P."/>
        </authorList>
    </citation>
    <scope>NUCLEOTIDE SEQUENCE</scope>
    <source>
        <strain evidence="2">HUAS 11-8</strain>
    </source>
</reference>
<sequence length="291" mass="31478">MRLDQDFAGSVRLYLPGGTTSGTTDFTLTAGQIGPSEMEFFSQSRCHWLAGAISCMTGWDIVGVKLCYPDTGWKLVHSAVSVPDGSVLDILGRRPNPSALVEEYQRVHGLPVSLAWRRTHEMFNNYLTGGDPSLVGDPLWWTKTDADPRVAALYQHYARLLITHAGYEVPEHCRPAPRPDTNTTAATGRPAPHHNTTNNTTGGTPVSHVDEIRAILAATNQQAENVFAALAQASQDTDQIRGQLHQVAEGSNQAAAQEALGIYAQLRESLDQVMGLVSAARTSVETYAASL</sequence>
<evidence type="ECO:0000256" key="1">
    <source>
        <dbReference type="SAM" id="MobiDB-lite"/>
    </source>
</evidence>
<evidence type="ECO:0000313" key="2">
    <source>
        <dbReference type="EMBL" id="WAL65597.1"/>
    </source>
</evidence>
<proteinExistence type="predicted"/>
<organism evidence="2 3">
    <name type="scientific">Amycolatopsis cynarae</name>
    <dbReference type="NCBI Taxonomy" id="2995223"/>
    <lineage>
        <taxon>Bacteria</taxon>
        <taxon>Bacillati</taxon>
        <taxon>Actinomycetota</taxon>
        <taxon>Actinomycetes</taxon>
        <taxon>Pseudonocardiales</taxon>
        <taxon>Pseudonocardiaceae</taxon>
        <taxon>Amycolatopsis</taxon>
    </lineage>
</organism>
<protein>
    <submittedName>
        <fullName evidence="2">Uncharacterized protein</fullName>
    </submittedName>
</protein>
<name>A0ABY7AZY8_9PSEU</name>
<keyword evidence="3" id="KW-1185">Reference proteome</keyword>
<feature type="region of interest" description="Disordered" evidence="1">
    <location>
        <begin position="173"/>
        <end position="204"/>
    </location>
</feature>
<evidence type="ECO:0000313" key="3">
    <source>
        <dbReference type="Proteomes" id="UP001163203"/>
    </source>
</evidence>
<dbReference type="RefSeq" id="WP_268755746.1">
    <property type="nucleotide sequence ID" value="NZ_CP113836.1"/>
</dbReference>
<feature type="compositionally biased region" description="Low complexity" evidence="1">
    <location>
        <begin position="195"/>
        <end position="204"/>
    </location>
</feature>
<gene>
    <name evidence="2" type="ORF">ORV05_32740</name>
</gene>
<dbReference type="EMBL" id="CP113836">
    <property type="protein sequence ID" value="WAL65597.1"/>
    <property type="molecule type" value="Genomic_DNA"/>
</dbReference>
<accession>A0ABY7AZY8</accession>
<dbReference type="Proteomes" id="UP001163203">
    <property type="component" value="Chromosome"/>
</dbReference>